<dbReference type="RefSeq" id="WP_174627003.1">
    <property type="nucleotide sequence ID" value="NZ_CADCXN010000092.1"/>
</dbReference>
<reference evidence="3 4" key="1">
    <citation type="submission" date="2020-02" db="EMBL/GenBank/DDBJ databases">
        <authorList>
            <person name="Hogendoorn C."/>
        </authorList>
    </citation>
    <scope>NUCLEOTIDE SEQUENCE [LARGE SCALE GENOMIC DNA]</scope>
    <source>
        <strain evidence="3">METHB21</strain>
    </source>
</reference>
<dbReference type="Pfam" id="PF12728">
    <property type="entry name" value="HTH_17"/>
    <property type="match status" value="1"/>
</dbReference>
<evidence type="ECO:0000313" key="3">
    <source>
        <dbReference type="EMBL" id="CAA9892208.1"/>
    </source>
</evidence>
<proteinExistence type="predicted"/>
<name>A0A8S0XU09_9GAMM</name>
<gene>
    <name evidence="3" type="ORF">METHB2_600003</name>
</gene>
<accession>A0A8S0XU09</accession>
<keyword evidence="4" id="KW-1185">Reference proteome</keyword>
<evidence type="ECO:0000259" key="2">
    <source>
        <dbReference type="Pfam" id="PF12728"/>
    </source>
</evidence>
<comment type="caution">
    <text evidence="3">The sequence shown here is derived from an EMBL/GenBank/DDBJ whole genome shotgun (WGS) entry which is preliminary data.</text>
</comment>
<evidence type="ECO:0000313" key="4">
    <source>
        <dbReference type="Proteomes" id="UP000494216"/>
    </source>
</evidence>
<evidence type="ECO:0000256" key="1">
    <source>
        <dbReference type="SAM" id="MobiDB-lite"/>
    </source>
</evidence>
<protein>
    <recommendedName>
        <fullName evidence="2">Helix-turn-helix domain-containing protein</fullName>
    </recommendedName>
</protein>
<organism evidence="3 4">
    <name type="scientific">Candidatus Methylobacter favarea</name>
    <dbReference type="NCBI Taxonomy" id="2707345"/>
    <lineage>
        <taxon>Bacteria</taxon>
        <taxon>Pseudomonadati</taxon>
        <taxon>Pseudomonadota</taxon>
        <taxon>Gammaproteobacteria</taxon>
        <taxon>Methylococcales</taxon>
        <taxon>Methylococcaceae</taxon>
        <taxon>Methylobacter</taxon>
    </lineage>
</organism>
<dbReference type="AlphaFoldDB" id="A0A8S0XU09"/>
<feature type="compositionally biased region" description="Basic and acidic residues" evidence="1">
    <location>
        <begin position="109"/>
        <end position="118"/>
    </location>
</feature>
<dbReference type="EMBL" id="CADCXN010000092">
    <property type="protein sequence ID" value="CAA9892208.1"/>
    <property type="molecule type" value="Genomic_DNA"/>
</dbReference>
<dbReference type="InterPro" id="IPR041657">
    <property type="entry name" value="HTH_17"/>
</dbReference>
<dbReference type="GO" id="GO:0003677">
    <property type="term" value="F:DNA binding"/>
    <property type="evidence" value="ECO:0007669"/>
    <property type="project" value="InterPro"/>
</dbReference>
<dbReference type="NCBIfam" id="TIGR01764">
    <property type="entry name" value="excise"/>
    <property type="match status" value="1"/>
</dbReference>
<feature type="region of interest" description="Disordered" evidence="1">
    <location>
        <begin position="109"/>
        <end position="170"/>
    </location>
</feature>
<feature type="domain" description="Helix-turn-helix" evidence="2">
    <location>
        <begin position="49"/>
        <end position="97"/>
    </location>
</feature>
<dbReference type="Proteomes" id="UP000494216">
    <property type="component" value="Unassembled WGS sequence"/>
</dbReference>
<sequence>MPDFQNSYGNQTMNKNNRKIPAICSILAAILIGMVYQAGAAEIAPPPEVLTAQEASALLRVPGAELIRMADAREIPGRKFGREWRFNRTAVMAWLAGKDPVGAVLITREVEKSTDKPDPQPVAEARSKRSVELLAQAELENTAGRGVDTTAPADKSNKKPPLTIGEKPKTKTAEEVFLRDQAVLLKAGQMTLEMDLLYARSDRNDLIPVQVNFLDSSVIQGQSKSDSYSSNFSVRYGLFNNLQVFGSIPLSHQSQTLSFGSQEISTNVNTLGRCYYGAALRRFG</sequence>
<dbReference type="InterPro" id="IPR010093">
    <property type="entry name" value="SinI_DNA-bd"/>
</dbReference>